<proteinExistence type="predicted"/>
<name>A0AAD8TN87_LOLMU</name>
<evidence type="ECO:0000256" key="1">
    <source>
        <dbReference type="SAM" id="MobiDB-lite"/>
    </source>
</evidence>
<feature type="region of interest" description="Disordered" evidence="1">
    <location>
        <begin position="74"/>
        <end position="112"/>
    </location>
</feature>
<dbReference type="EMBL" id="JAUUTY010000002">
    <property type="protein sequence ID" value="KAK1685765.1"/>
    <property type="molecule type" value="Genomic_DNA"/>
</dbReference>
<reference evidence="2" key="1">
    <citation type="submission" date="2023-07" db="EMBL/GenBank/DDBJ databases">
        <title>A chromosome-level genome assembly of Lolium multiflorum.</title>
        <authorList>
            <person name="Chen Y."/>
            <person name="Copetti D."/>
            <person name="Kolliker R."/>
            <person name="Studer B."/>
        </authorList>
    </citation>
    <scope>NUCLEOTIDE SEQUENCE</scope>
    <source>
        <strain evidence="2">02402/16</strain>
        <tissue evidence="2">Leaf</tissue>
    </source>
</reference>
<feature type="compositionally biased region" description="Basic and acidic residues" evidence="1">
    <location>
        <begin position="87"/>
        <end position="96"/>
    </location>
</feature>
<evidence type="ECO:0000313" key="2">
    <source>
        <dbReference type="EMBL" id="KAK1685765.1"/>
    </source>
</evidence>
<comment type="caution">
    <text evidence="2">The sequence shown here is derived from an EMBL/GenBank/DDBJ whole genome shotgun (WGS) entry which is preliminary data.</text>
</comment>
<dbReference type="Proteomes" id="UP001231189">
    <property type="component" value="Unassembled WGS sequence"/>
</dbReference>
<keyword evidence="3" id="KW-1185">Reference proteome</keyword>
<dbReference type="AlphaFoldDB" id="A0AAD8TN87"/>
<sequence length="140" mass="15121">MGNDFHRAYGTGASGYYCTASMNALANLTTELGTNSAEAWKFLELHQGIYPKAPIPATTETIRSGHREIQIGERKGRLRGKRQRGAVGEREEKEESVGTTKTDAATGGELFEPDAAVGGSCSRAFGCPTRNQTDETVAWH</sequence>
<gene>
    <name evidence="2" type="ORF">QYE76_046613</name>
</gene>
<evidence type="ECO:0000313" key="3">
    <source>
        <dbReference type="Proteomes" id="UP001231189"/>
    </source>
</evidence>
<protein>
    <submittedName>
        <fullName evidence="2">Uncharacterized protein</fullName>
    </submittedName>
</protein>
<organism evidence="2 3">
    <name type="scientific">Lolium multiflorum</name>
    <name type="common">Italian ryegrass</name>
    <name type="synonym">Lolium perenne subsp. multiflorum</name>
    <dbReference type="NCBI Taxonomy" id="4521"/>
    <lineage>
        <taxon>Eukaryota</taxon>
        <taxon>Viridiplantae</taxon>
        <taxon>Streptophyta</taxon>
        <taxon>Embryophyta</taxon>
        <taxon>Tracheophyta</taxon>
        <taxon>Spermatophyta</taxon>
        <taxon>Magnoliopsida</taxon>
        <taxon>Liliopsida</taxon>
        <taxon>Poales</taxon>
        <taxon>Poaceae</taxon>
        <taxon>BOP clade</taxon>
        <taxon>Pooideae</taxon>
        <taxon>Poodae</taxon>
        <taxon>Poeae</taxon>
        <taxon>Poeae Chloroplast Group 2 (Poeae type)</taxon>
        <taxon>Loliodinae</taxon>
        <taxon>Loliinae</taxon>
        <taxon>Lolium</taxon>
    </lineage>
</organism>
<accession>A0AAD8TN87</accession>